<accession>A0A0M8ZVZ3</accession>
<reference evidence="1 2" key="1">
    <citation type="submission" date="2015-07" db="EMBL/GenBank/DDBJ databases">
        <title>The genome of Melipona quadrifasciata.</title>
        <authorList>
            <person name="Pan H."/>
            <person name="Kapheim K."/>
        </authorList>
    </citation>
    <scope>NUCLEOTIDE SEQUENCE [LARGE SCALE GENOMIC DNA]</scope>
    <source>
        <strain evidence="1">0111107301</strain>
        <tissue evidence="1">Whole body</tissue>
    </source>
</reference>
<name>A0A0M8ZVZ3_9HYME</name>
<dbReference type="Proteomes" id="UP000053105">
    <property type="component" value="Unassembled WGS sequence"/>
</dbReference>
<dbReference type="EMBL" id="KQ435851">
    <property type="protein sequence ID" value="KOX70713.1"/>
    <property type="molecule type" value="Genomic_DNA"/>
</dbReference>
<gene>
    <name evidence="1" type="ORF">WN51_02137</name>
</gene>
<keyword evidence="2" id="KW-1185">Reference proteome</keyword>
<organism evidence="1 2">
    <name type="scientific">Melipona quadrifasciata</name>
    <dbReference type="NCBI Taxonomy" id="166423"/>
    <lineage>
        <taxon>Eukaryota</taxon>
        <taxon>Metazoa</taxon>
        <taxon>Ecdysozoa</taxon>
        <taxon>Arthropoda</taxon>
        <taxon>Hexapoda</taxon>
        <taxon>Insecta</taxon>
        <taxon>Pterygota</taxon>
        <taxon>Neoptera</taxon>
        <taxon>Endopterygota</taxon>
        <taxon>Hymenoptera</taxon>
        <taxon>Apocrita</taxon>
        <taxon>Aculeata</taxon>
        <taxon>Apoidea</taxon>
        <taxon>Anthophila</taxon>
        <taxon>Apidae</taxon>
        <taxon>Melipona</taxon>
    </lineage>
</organism>
<protein>
    <submittedName>
        <fullName evidence="1">Uncharacterized protein</fullName>
    </submittedName>
</protein>
<proteinExistence type="predicted"/>
<sequence>MKKLNSSLLLFGKIPGQKVRVPPGRYATAWDDAQCSRAMHQGRGHLCYYLRECILDRLYVCVHTLATREPALSAKTSLSRVSEILVNLTSVTLLAVQFSRDETTVSFLLVLALPANVSLQVRSIKKRL</sequence>
<evidence type="ECO:0000313" key="1">
    <source>
        <dbReference type="EMBL" id="KOX70713.1"/>
    </source>
</evidence>
<evidence type="ECO:0000313" key="2">
    <source>
        <dbReference type="Proteomes" id="UP000053105"/>
    </source>
</evidence>
<dbReference type="AlphaFoldDB" id="A0A0M8ZVZ3"/>